<gene>
    <name evidence="6" type="primary">znuC</name>
    <name evidence="6" type="ORF">CLORY_04730</name>
</gene>
<dbReference type="Proteomes" id="UP000190080">
    <property type="component" value="Unassembled WGS sequence"/>
</dbReference>
<dbReference type="InterPro" id="IPR003439">
    <property type="entry name" value="ABC_transporter-like_ATP-bd"/>
</dbReference>
<evidence type="ECO:0000256" key="1">
    <source>
        <dbReference type="ARBA" id="ARBA00005417"/>
    </source>
</evidence>
<accession>A0A1V4IXV5</accession>
<comment type="similarity">
    <text evidence="1">Belongs to the ABC transporter superfamily.</text>
</comment>
<dbReference type="InterPro" id="IPR050153">
    <property type="entry name" value="Metal_Ion_Import_ABC"/>
</dbReference>
<evidence type="ECO:0000313" key="7">
    <source>
        <dbReference type="Proteomes" id="UP000190080"/>
    </source>
</evidence>
<proteinExistence type="inferred from homology"/>
<dbReference type="PROSITE" id="PS50893">
    <property type="entry name" value="ABC_TRANSPORTER_2"/>
    <property type="match status" value="1"/>
</dbReference>
<evidence type="ECO:0000256" key="2">
    <source>
        <dbReference type="ARBA" id="ARBA00022448"/>
    </source>
</evidence>
<dbReference type="AlphaFoldDB" id="A0A1V4IXV5"/>
<keyword evidence="7" id="KW-1185">Reference proteome</keyword>
<sequence>MLTIKNLNFSYGDSSDYVLKNINLKIDKGVYLSILGENGSGKSTLLKLLLGFLNPSGGSIAIDTKNIGYVPQKFESYNSQFPITVYEMMNVHRKCTKIKDKSAIKNALDTVNMTGFANSLIGNLSGGQRQKIFIARALLGKPDLLVLDEPSTGIDNPSQREIYSLLKDLNRKEGMTIISVEHNFNAAMNNSSKIFYLNSGIGCLHDPQDFSATAERRASNNVSV</sequence>
<evidence type="ECO:0000259" key="5">
    <source>
        <dbReference type="PROSITE" id="PS50893"/>
    </source>
</evidence>
<reference evidence="6 7" key="1">
    <citation type="submission" date="2017-03" db="EMBL/GenBank/DDBJ databases">
        <title>Genome sequence of Clostridium oryzae DSM 28571.</title>
        <authorList>
            <person name="Poehlein A."/>
            <person name="Daniel R."/>
        </authorList>
    </citation>
    <scope>NUCLEOTIDE SEQUENCE [LARGE SCALE GENOMIC DNA]</scope>
    <source>
        <strain evidence="6 7">DSM 28571</strain>
    </source>
</reference>
<dbReference type="GO" id="GO:0005524">
    <property type="term" value="F:ATP binding"/>
    <property type="evidence" value="ECO:0007669"/>
    <property type="project" value="UniProtKB-KW"/>
</dbReference>
<organism evidence="6 7">
    <name type="scientific">Clostridium oryzae</name>
    <dbReference type="NCBI Taxonomy" id="1450648"/>
    <lineage>
        <taxon>Bacteria</taxon>
        <taxon>Bacillati</taxon>
        <taxon>Bacillota</taxon>
        <taxon>Clostridia</taxon>
        <taxon>Eubacteriales</taxon>
        <taxon>Clostridiaceae</taxon>
        <taxon>Clostridium</taxon>
    </lineage>
</organism>
<dbReference type="InterPro" id="IPR027417">
    <property type="entry name" value="P-loop_NTPase"/>
</dbReference>
<dbReference type="PANTHER" id="PTHR42734:SF17">
    <property type="entry name" value="METAL TRANSPORT SYSTEM ATP-BINDING PROTEIN TM_0124-RELATED"/>
    <property type="match status" value="1"/>
</dbReference>
<protein>
    <submittedName>
        <fullName evidence="6">High-affinity zinc uptake system ATP-binding protein ZnuC</fullName>
        <ecNumber evidence="6">3.6.3.-</ecNumber>
    </submittedName>
</protein>
<dbReference type="EMBL" id="MZGV01000003">
    <property type="protein sequence ID" value="OPJ64605.1"/>
    <property type="molecule type" value="Genomic_DNA"/>
</dbReference>
<comment type="caution">
    <text evidence="6">The sequence shown here is derived from an EMBL/GenBank/DDBJ whole genome shotgun (WGS) entry which is preliminary data.</text>
</comment>
<dbReference type="EC" id="3.6.3.-" evidence="6"/>
<evidence type="ECO:0000313" key="6">
    <source>
        <dbReference type="EMBL" id="OPJ64605.1"/>
    </source>
</evidence>
<evidence type="ECO:0000256" key="3">
    <source>
        <dbReference type="ARBA" id="ARBA00022741"/>
    </source>
</evidence>
<dbReference type="SMART" id="SM00382">
    <property type="entry name" value="AAA"/>
    <property type="match status" value="1"/>
</dbReference>
<dbReference type="STRING" id="1450648.CLORY_04730"/>
<dbReference type="Pfam" id="PF00005">
    <property type="entry name" value="ABC_tran"/>
    <property type="match status" value="1"/>
</dbReference>
<dbReference type="InterPro" id="IPR003593">
    <property type="entry name" value="AAA+_ATPase"/>
</dbReference>
<keyword evidence="3" id="KW-0547">Nucleotide-binding</keyword>
<dbReference type="PROSITE" id="PS00211">
    <property type="entry name" value="ABC_TRANSPORTER_1"/>
    <property type="match status" value="1"/>
</dbReference>
<dbReference type="RefSeq" id="WP_079421929.1">
    <property type="nucleotide sequence ID" value="NZ_MZGV01000003.1"/>
</dbReference>
<evidence type="ECO:0000256" key="4">
    <source>
        <dbReference type="ARBA" id="ARBA00022840"/>
    </source>
</evidence>
<dbReference type="Gene3D" id="3.40.50.300">
    <property type="entry name" value="P-loop containing nucleotide triphosphate hydrolases"/>
    <property type="match status" value="1"/>
</dbReference>
<keyword evidence="4 6" id="KW-0067">ATP-binding</keyword>
<dbReference type="SUPFAM" id="SSF52540">
    <property type="entry name" value="P-loop containing nucleoside triphosphate hydrolases"/>
    <property type="match status" value="1"/>
</dbReference>
<keyword evidence="2" id="KW-0813">Transport</keyword>
<dbReference type="OrthoDB" id="9806726at2"/>
<dbReference type="PANTHER" id="PTHR42734">
    <property type="entry name" value="METAL TRANSPORT SYSTEM ATP-BINDING PROTEIN TM_0124-RELATED"/>
    <property type="match status" value="1"/>
</dbReference>
<feature type="domain" description="ABC transporter" evidence="5">
    <location>
        <begin position="2"/>
        <end position="224"/>
    </location>
</feature>
<name>A0A1V4IXV5_9CLOT</name>
<keyword evidence="6" id="KW-0378">Hydrolase</keyword>
<dbReference type="InterPro" id="IPR017871">
    <property type="entry name" value="ABC_transporter-like_CS"/>
</dbReference>
<dbReference type="GO" id="GO:0016887">
    <property type="term" value="F:ATP hydrolysis activity"/>
    <property type="evidence" value="ECO:0007669"/>
    <property type="project" value="InterPro"/>
</dbReference>